<evidence type="ECO:0000313" key="3">
    <source>
        <dbReference type="EMBL" id="CAK9067545.1"/>
    </source>
</evidence>
<feature type="coiled-coil region" evidence="1">
    <location>
        <begin position="22"/>
        <end position="63"/>
    </location>
</feature>
<feature type="compositionally biased region" description="Low complexity" evidence="2">
    <location>
        <begin position="822"/>
        <end position="840"/>
    </location>
</feature>
<organism evidence="3 4">
    <name type="scientific">Durusdinium trenchii</name>
    <dbReference type="NCBI Taxonomy" id="1381693"/>
    <lineage>
        <taxon>Eukaryota</taxon>
        <taxon>Sar</taxon>
        <taxon>Alveolata</taxon>
        <taxon>Dinophyceae</taxon>
        <taxon>Suessiales</taxon>
        <taxon>Symbiodiniaceae</taxon>
        <taxon>Durusdinium</taxon>
    </lineage>
</organism>
<feature type="region of interest" description="Disordered" evidence="2">
    <location>
        <begin position="699"/>
        <end position="849"/>
    </location>
</feature>
<feature type="compositionally biased region" description="Polar residues" evidence="2">
    <location>
        <begin position="743"/>
        <end position="757"/>
    </location>
</feature>
<feature type="region of interest" description="Disordered" evidence="2">
    <location>
        <begin position="320"/>
        <end position="669"/>
    </location>
</feature>
<dbReference type="Proteomes" id="UP001642464">
    <property type="component" value="Unassembled WGS sequence"/>
</dbReference>
<gene>
    <name evidence="3" type="ORF">SCF082_LOCUS34174</name>
</gene>
<feature type="compositionally biased region" description="Polar residues" evidence="2">
    <location>
        <begin position="406"/>
        <end position="428"/>
    </location>
</feature>
<feature type="compositionally biased region" description="Basic and acidic residues" evidence="2">
    <location>
        <begin position="573"/>
        <end position="582"/>
    </location>
</feature>
<feature type="compositionally biased region" description="Basic and acidic residues" evidence="2">
    <location>
        <begin position="640"/>
        <end position="655"/>
    </location>
</feature>
<dbReference type="PROSITE" id="PS00018">
    <property type="entry name" value="EF_HAND_1"/>
    <property type="match status" value="1"/>
</dbReference>
<feature type="compositionally biased region" description="Low complexity" evidence="2">
    <location>
        <begin position="511"/>
        <end position="521"/>
    </location>
</feature>
<feature type="compositionally biased region" description="Basic and acidic residues" evidence="2">
    <location>
        <begin position="339"/>
        <end position="350"/>
    </location>
</feature>
<evidence type="ECO:0008006" key="5">
    <source>
        <dbReference type="Google" id="ProtNLM"/>
    </source>
</evidence>
<evidence type="ECO:0000256" key="1">
    <source>
        <dbReference type="SAM" id="Coils"/>
    </source>
</evidence>
<feature type="compositionally biased region" description="Basic and acidic residues" evidence="2">
    <location>
        <begin position="481"/>
        <end position="495"/>
    </location>
</feature>
<proteinExistence type="predicted"/>
<feature type="region of interest" description="Disordered" evidence="2">
    <location>
        <begin position="213"/>
        <end position="253"/>
    </location>
</feature>
<dbReference type="Gene3D" id="1.10.238.10">
    <property type="entry name" value="EF-hand"/>
    <property type="match status" value="1"/>
</dbReference>
<dbReference type="InterPro" id="IPR018247">
    <property type="entry name" value="EF_Hand_1_Ca_BS"/>
</dbReference>
<reference evidence="3 4" key="1">
    <citation type="submission" date="2024-02" db="EMBL/GenBank/DDBJ databases">
        <authorList>
            <person name="Chen Y."/>
            <person name="Shah S."/>
            <person name="Dougan E. K."/>
            <person name="Thang M."/>
            <person name="Chan C."/>
        </authorList>
    </citation>
    <scope>NUCLEOTIDE SEQUENCE [LARGE SCALE GENOMIC DNA]</scope>
</reference>
<keyword evidence="1" id="KW-0175">Coiled coil</keyword>
<dbReference type="EMBL" id="CAXAMM010031112">
    <property type="protein sequence ID" value="CAK9067545.1"/>
    <property type="molecule type" value="Genomic_DNA"/>
</dbReference>
<sequence>MEAFVEPNEDFHDELLHLRQALSKQQSALETAQATREAWQDQATELMHLLKAAEARAAQLEKRLLGGSSSRASEALEALRESGHTGAAALVVVLARLCGGPRLAFLAIDANNSGAVSTYEFDSALRMRLGLDYEAITGLKLRSLFKEFDTRHCGLVYGVDMVSAFAEIWRSYGIPEEIARDPLLNPDLGAVHDDVLREQQRWLMEAFRLPRSSPRRARSSSPESSRTPRGLSPSPTSTRGTPRGGSSGVNPPDVIIRDEWQRGYHTVGIPLSPRSLARAHAAPAAPAPVVTLPGVSARSHAESRTARRAKPKSLAALANAKQQMRELSPNGAGPPQSRISEDHLEPDFRRTGALSPSPNRAGAMVDSQQAQQAARQKLPSRLGEHEPERTKPVPPPSPNRAGAMVDSQQAVARQQKMQSRQIAQSLNAAQHRDHPESPHRAAAAAGLPPQTSRSRISKETMLQAGPKHTDVSVGQDADSEQASRRSRDEVEEVKSRLSTGSRGGAGAMADSEQAASRQQSLRRSRDEVEQVQSRVSTGSTASTTDRLTSATAPSGGPAGAEEAASAASRPLRRSRDEAEQVEPRLSTGRSREEVQVESLNTAGAMTEILPGHTRSKAKEDARERRSSAVSEIPPEDLELFDSRREPERRSDRPAPRVEPGGSGPMPSPEVMAKAANARSLLFVSPEGSVSSTLGVSKTRKVKSLSMEELARRDSSPPSFLCGRSFGRSEEVLLPLRPKDRHTPQNSPRHSPSPTSDRALQALMRGEEPQLLWAASPDLKPKRSSQFSFGGGHDEDQDRSTTSKSPGKSGTDRSSRPRALTASNSRSPSSRSPRSAVSPRSMGRSASPYSNRAIYVADTPWSHPPQSVPTKAWR</sequence>
<name>A0ABP0NUT2_9DINO</name>
<feature type="compositionally biased region" description="Low complexity" evidence="2">
    <location>
        <begin position="219"/>
        <end position="241"/>
    </location>
</feature>
<feature type="compositionally biased region" description="Basic and acidic residues" evidence="2">
    <location>
        <begin position="382"/>
        <end position="391"/>
    </location>
</feature>
<feature type="compositionally biased region" description="Basic and acidic residues" evidence="2">
    <location>
        <begin position="791"/>
        <end position="800"/>
    </location>
</feature>
<feature type="compositionally biased region" description="Basic and acidic residues" evidence="2">
    <location>
        <begin position="726"/>
        <end position="742"/>
    </location>
</feature>
<keyword evidence="4" id="KW-1185">Reference proteome</keyword>
<protein>
    <recommendedName>
        <fullName evidence="5">EF-hand domain-containing protein</fullName>
    </recommendedName>
</protein>
<accession>A0ABP0NUT2</accession>
<feature type="compositionally biased region" description="Polar residues" evidence="2">
    <location>
        <begin position="530"/>
        <end position="547"/>
    </location>
</feature>
<feature type="compositionally biased region" description="Low complexity" evidence="2">
    <location>
        <begin position="548"/>
        <end position="568"/>
    </location>
</feature>
<evidence type="ECO:0000313" key="4">
    <source>
        <dbReference type="Proteomes" id="UP001642464"/>
    </source>
</evidence>
<comment type="caution">
    <text evidence="3">The sequence shown here is derived from an EMBL/GenBank/DDBJ whole genome shotgun (WGS) entry which is preliminary data.</text>
</comment>
<feature type="compositionally biased region" description="Basic and acidic residues" evidence="2">
    <location>
        <begin position="430"/>
        <end position="439"/>
    </location>
</feature>
<feature type="compositionally biased region" description="Basic and acidic residues" evidence="2">
    <location>
        <begin position="616"/>
        <end position="626"/>
    </location>
</feature>
<evidence type="ECO:0000256" key="2">
    <source>
        <dbReference type="SAM" id="MobiDB-lite"/>
    </source>
</evidence>